<name>A0ABX2D6E6_9CYAN</name>
<evidence type="ECO:0000313" key="2">
    <source>
        <dbReference type="Proteomes" id="UP000702425"/>
    </source>
</evidence>
<organism evidence="1 2">
    <name type="scientific">Microcoleus asticus IPMA8</name>
    <dbReference type="NCBI Taxonomy" id="2563858"/>
    <lineage>
        <taxon>Bacteria</taxon>
        <taxon>Bacillati</taxon>
        <taxon>Cyanobacteriota</taxon>
        <taxon>Cyanophyceae</taxon>
        <taxon>Oscillatoriophycideae</taxon>
        <taxon>Oscillatoriales</taxon>
        <taxon>Microcoleaceae</taxon>
        <taxon>Microcoleus</taxon>
        <taxon>Microcoleus asticus</taxon>
    </lineage>
</organism>
<dbReference type="EMBL" id="SRRZ01000194">
    <property type="protein sequence ID" value="NQE38245.1"/>
    <property type="molecule type" value="Genomic_DNA"/>
</dbReference>
<dbReference type="Proteomes" id="UP000702425">
    <property type="component" value="Unassembled WGS sequence"/>
</dbReference>
<accession>A0ABX2D6E6</accession>
<gene>
    <name evidence="1" type="ORF">E5S67_06030</name>
</gene>
<proteinExistence type="predicted"/>
<reference evidence="1 2" key="1">
    <citation type="journal article" date="2020" name="Sci. Rep.">
        <title>A novel cyanobacterial geosmin producer, revising GeoA distribution and dispersion patterns in Bacteria.</title>
        <authorList>
            <person name="Churro C."/>
            <person name="Semedo-Aguiar A.P."/>
            <person name="Silva A.D."/>
            <person name="Pereira-Leal J.B."/>
            <person name="Leite R.B."/>
        </authorList>
    </citation>
    <scope>NUCLEOTIDE SEQUENCE [LARGE SCALE GENOMIC DNA]</scope>
    <source>
        <strain evidence="1 2">IPMA8</strain>
    </source>
</reference>
<sequence>MSQGFESKSTSAKKSSLPQLPLREVAEIQDIQRPFSRTFCRY</sequence>
<evidence type="ECO:0000313" key="1">
    <source>
        <dbReference type="EMBL" id="NQE38245.1"/>
    </source>
</evidence>
<comment type="caution">
    <text evidence="1">The sequence shown here is derived from an EMBL/GenBank/DDBJ whole genome shotgun (WGS) entry which is preliminary data.</text>
</comment>
<keyword evidence="2" id="KW-1185">Reference proteome</keyword>
<protein>
    <submittedName>
        <fullName evidence="1">Uncharacterized protein</fullName>
    </submittedName>
</protein>